<keyword evidence="7" id="KW-0255">Endonuclease</keyword>
<evidence type="ECO:0000313" key="12">
    <source>
        <dbReference type="Proteomes" id="UP000251647"/>
    </source>
</evidence>
<dbReference type="RefSeq" id="WP_005301001.1">
    <property type="nucleotide sequence ID" value="NZ_PYOG01000009.1"/>
</dbReference>
<dbReference type="GO" id="GO:0009035">
    <property type="term" value="F:type I site-specific deoxyribonuclease activity"/>
    <property type="evidence" value="ECO:0007669"/>
    <property type="project" value="UniProtKB-EC"/>
</dbReference>
<dbReference type="InterPro" id="IPR027417">
    <property type="entry name" value="P-loop_NTPase"/>
</dbReference>
<dbReference type="PANTHER" id="PTHR30195">
    <property type="entry name" value="TYPE I SITE-SPECIFIC DEOXYRIBONUCLEASE PROTEIN SUBUNIT M AND R"/>
    <property type="match status" value="1"/>
</dbReference>
<dbReference type="PANTHER" id="PTHR30195:SF15">
    <property type="entry name" value="TYPE I RESTRICTION ENZYME HINDI ENDONUCLEASE SUBUNIT"/>
    <property type="match status" value="1"/>
</dbReference>
<dbReference type="Proteomes" id="UP000251647">
    <property type="component" value="Unassembled WGS sequence"/>
</dbReference>
<sequence>MSEYQLVEKPLLNQLKSMGWDVTDLGQGVPTDPTTSFRSSFREVILKDIFKAAVHRINTTDDSKPWLTDSQLDVLLDDVTDFGTHKLLAANEEFIGRLHKWQLDRNELTGEEDPVVKLIDFDNWDNNTFTAINQFRVDTPGLGKEHIRPDIVLFVNGLPLVVIECKEQSQHCCNPMAAGIDQLRRYADLREPEHSKLREGEPALFFTNQLMISTYGDDCKVGTITSNEDYYFNWKTIHPDTEPYIAPEIGTHRSQEKLVQGMLHPQRLLDITRCFTLFMDTDNGPRVKVICRYQQFRAVQKIIERMEQGETGIQRSGVVWHTQGSGKSLTMVFLVRKLRRHPELKSYKVLMVNDRSDLEEQLTNTAALIGDTVVEIKSTKDAKEKLANDTSNTNMVMVHKFREQDSSFLPESVRKLLSKHLAEAKEAGDVERIEELEADFDAEIVMHRPFGVINAGEKVLILVDEAHRTQRGGKDRPSLSDNLFDAFPKSTRVAFTGTPLIADHHTYPTWKRFGVSQEKAYIDKYKLQDAVDDGATLKILYEGKTADSAIYDKAGFDTKFEDLFSDRTEEELREIRKKYGAEGDILEAEKRIEEIAEDLVKHYIRQILPAGFKAQVVCSSKQAAIHYQTYIEKALAKEIERYKKQSEQCIDKAWLERLEFLKTAVVISSDDTNEAASFTYARKQAKELKAVESFKKKFDHSKPNTGVAFLIVCDMLLTGFDAPIEQVMYLDKKLREHNLLQTIARVNRTAKEKQRGYIVDYIGLAHHLRDALSMYSQDDQEDILESLQNIDSEVPVLESRYRRLLQLFTELKVHNIEAFVNQKLSIDEHYQVQLQAIAVLEDPRQRDSFNVFLKKFLQSMDIIMPNSLADPYKTPMYQFVHIQAKARQRYQDDSMSFQGVGAKIRHLVNEHLISLGINPKIKPIDLFSDAFMTHMGKEPDLQAQASEMEHAIRKHCKVNADDDPVFHKKMSEKLDEIIKKHSGNWEKMILELSALRDEIDAGRGPNAKVSDPFFDLIVSIAFPEGEPVKPLDKVKACVDAIMEELGENISSLDFWEREDLVSELRGRIKKRFILSKVPQLKEAREKLTIEVVALARRRELLILSDQALNQRIDEIIEKLRAIDPDALQKQISEQPDLSMLKYDLDGVDLYLAQELEQYESFYELGLIKVATDINYVEEAEHQSSLPYEVRKQFLLNAEDVREALADIILSIQSELTFPELEHQPIIALKETAKGSLFITVVIGLMTSLIYDVMKTTALKGRQPIKNIFSKSERVKTELPALVERNRAERGLEESSYGISYTEEKNLVDDALKQLRERNSPNQDKKKYH</sequence>
<reference evidence="11 12" key="1">
    <citation type="submission" date="2018-06" db="EMBL/GenBank/DDBJ databases">
        <authorList>
            <consortium name="Pathogen Informatics"/>
            <person name="Doyle S."/>
        </authorList>
    </citation>
    <scope>NUCLEOTIDE SEQUENCE [LARGE SCALE GENOMIC DNA]</scope>
    <source>
        <strain evidence="11 12">NCTC11647</strain>
    </source>
</reference>
<keyword evidence="4" id="KW-0540">Nuclease</keyword>
<dbReference type="EC" id="3.1.21.3" evidence="3"/>
<evidence type="ECO:0000256" key="7">
    <source>
        <dbReference type="ARBA" id="ARBA00022759"/>
    </source>
</evidence>
<dbReference type="Pfam" id="PF04313">
    <property type="entry name" value="HSDR_N"/>
    <property type="match status" value="1"/>
</dbReference>
<dbReference type="Gene3D" id="3.40.50.300">
    <property type="entry name" value="P-loop containing nucleotide triphosphate hydrolases"/>
    <property type="match status" value="2"/>
</dbReference>
<protein>
    <recommendedName>
        <fullName evidence="3">type I site-specific deoxyribonuclease</fullName>
        <ecNumber evidence="3">3.1.21.3</ecNumber>
    </recommendedName>
</protein>
<dbReference type="InterPro" id="IPR007409">
    <property type="entry name" value="Restrct_endonuc_type1_HsdR_N"/>
</dbReference>
<dbReference type="Pfam" id="PF22679">
    <property type="entry name" value="T1R_D3-like"/>
    <property type="match status" value="1"/>
</dbReference>
<comment type="catalytic activity">
    <reaction evidence="1">
        <text>Endonucleolytic cleavage of DNA to give random double-stranded fragments with terminal 5'-phosphates, ATP is simultaneously hydrolyzed.</text>
        <dbReference type="EC" id="3.1.21.3"/>
    </reaction>
</comment>
<evidence type="ECO:0000313" key="11">
    <source>
        <dbReference type="EMBL" id="SPY27385.1"/>
    </source>
</evidence>
<dbReference type="SUPFAM" id="SSF52540">
    <property type="entry name" value="P-loop containing nucleoside triphosphate hydrolases"/>
    <property type="match status" value="2"/>
</dbReference>
<dbReference type="GO" id="GO:0009307">
    <property type="term" value="P:DNA restriction-modification system"/>
    <property type="evidence" value="ECO:0007669"/>
    <property type="project" value="UniProtKB-KW"/>
</dbReference>
<dbReference type="Pfam" id="PF18766">
    <property type="entry name" value="SWI2_SNF2"/>
    <property type="match status" value="1"/>
</dbReference>
<evidence type="ECO:0000256" key="9">
    <source>
        <dbReference type="ARBA" id="ARBA00022840"/>
    </source>
</evidence>
<dbReference type="REBASE" id="405637">
    <property type="entry name" value="Pda11647IP"/>
</dbReference>
<evidence type="ECO:0000256" key="10">
    <source>
        <dbReference type="ARBA" id="ARBA00023125"/>
    </source>
</evidence>
<keyword evidence="6" id="KW-0680">Restriction system</keyword>
<dbReference type="InterPro" id="IPR014001">
    <property type="entry name" value="Helicase_ATP-bd"/>
</dbReference>
<proteinExistence type="inferred from homology"/>
<accession>A0A2T3QKC9</accession>
<evidence type="ECO:0000256" key="5">
    <source>
        <dbReference type="ARBA" id="ARBA00022741"/>
    </source>
</evidence>
<dbReference type="InterPro" id="IPR040980">
    <property type="entry name" value="SWI2_SNF2"/>
</dbReference>
<evidence type="ECO:0000256" key="8">
    <source>
        <dbReference type="ARBA" id="ARBA00022801"/>
    </source>
</evidence>
<dbReference type="CDD" id="cd18800">
    <property type="entry name" value="SF2_C_EcoR124I-like"/>
    <property type="match status" value="1"/>
</dbReference>
<keyword evidence="8 11" id="KW-0378">Hydrolase</keyword>
<keyword evidence="9" id="KW-0067">ATP-binding</keyword>
<evidence type="ECO:0000256" key="2">
    <source>
        <dbReference type="ARBA" id="ARBA00008598"/>
    </source>
</evidence>
<dbReference type="EMBL" id="UATL01000001">
    <property type="protein sequence ID" value="SPY27385.1"/>
    <property type="molecule type" value="Genomic_DNA"/>
</dbReference>
<evidence type="ECO:0000256" key="4">
    <source>
        <dbReference type="ARBA" id="ARBA00022722"/>
    </source>
</evidence>
<dbReference type="GO" id="GO:0005524">
    <property type="term" value="F:ATP binding"/>
    <property type="evidence" value="ECO:0007669"/>
    <property type="project" value="UniProtKB-KW"/>
</dbReference>
<evidence type="ECO:0000256" key="6">
    <source>
        <dbReference type="ARBA" id="ARBA00022747"/>
    </source>
</evidence>
<name>A0A2T3QKC9_PHODM</name>
<dbReference type="SMART" id="SM00487">
    <property type="entry name" value="DEXDc"/>
    <property type="match status" value="1"/>
</dbReference>
<evidence type="ECO:0000256" key="3">
    <source>
        <dbReference type="ARBA" id="ARBA00012654"/>
    </source>
</evidence>
<evidence type="ECO:0000256" key="1">
    <source>
        <dbReference type="ARBA" id="ARBA00000851"/>
    </source>
</evidence>
<dbReference type="CDD" id="cd22332">
    <property type="entry name" value="HsdR_N"/>
    <property type="match status" value="1"/>
</dbReference>
<keyword evidence="5" id="KW-0547">Nucleotide-binding</keyword>
<dbReference type="InterPro" id="IPR051268">
    <property type="entry name" value="Type-I_R_enzyme_R_subunit"/>
</dbReference>
<dbReference type="GO" id="GO:0003677">
    <property type="term" value="F:DNA binding"/>
    <property type="evidence" value="ECO:0007669"/>
    <property type="project" value="UniProtKB-KW"/>
</dbReference>
<dbReference type="OrthoDB" id="9758243at2"/>
<gene>
    <name evidence="11" type="primary">hsdR_1</name>
    <name evidence="11" type="ORF">NCTC11647_00428</name>
</gene>
<comment type="similarity">
    <text evidence="2">Belongs to the HsdR family.</text>
</comment>
<keyword evidence="10" id="KW-0238">DNA-binding</keyword>
<dbReference type="InterPro" id="IPR055180">
    <property type="entry name" value="HsdR_RecA-like_helicase_dom_2"/>
</dbReference>
<organism evidence="11 12">
    <name type="scientific">Photobacterium damselae</name>
    <dbReference type="NCBI Taxonomy" id="38293"/>
    <lineage>
        <taxon>Bacteria</taxon>
        <taxon>Pseudomonadati</taxon>
        <taxon>Pseudomonadota</taxon>
        <taxon>Gammaproteobacteria</taxon>
        <taxon>Vibrionales</taxon>
        <taxon>Vibrionaceae</taxon>
        <taxon>Photobacterium</taxon>
    </lineage>
</organism>
<dbReference type="Gene3D" id="3.90.1570.50">
    <property type="match status" value="1"/>
</dbReference>